<dbReference type="AlphaFoldDB" id="A0A2P5EGE6"/>
<organism evidence="1 2">
    <name type="scientific">Trema orientale</name>
    <name type="common">Charcoal tree</name>
    <name type="synonym">Celtis orientalis</name>
    <dbReference type="NCBI Taxonomy" id="63057"/>
    <lineage>
        <taxon>Eukaryota</taxon>
        <taxon>Viridiplantae</taxon>
        <taxon>Streptophyta</taxon>
        <taxon>Embryophyta</taxon>
        <taxon>Tracheophyta</taxon>
        <taxon>Spermatophyta</taxon>
        <taxon>Magnoliopsida</taxon>
        <taxon>eudicotyledons</taxon>
        <taxon>Gunneridae</taxon>
        <taxon>Pentapetalae</taxon>
        <taxon>rosids</taxon>
        <taxon>fabids</taxon>
        <taxon>Rosales</taxon>
        <taxon>Cannabaceae</taxon>
        <taxon>Trema</taxon>
    </lineage>
</organism>
<dbReference type="OrthoDB" id="10293453at2759"/>
<dbReference type="Proteomes" id="UP000237000">
    <property type="component" value="Unassembled WGS sequence"/>
</dbReference>
<reference evidence="2" key="1">
    <citation type="submission" date="2016-06" db="EMBL/GenBank/DDBJ databases">
        <title>Parallel loss of symbiosis genes in relatives of nitrogen-fixing non-legume Parasponia.</title>
        <authorList>
            <person name="Van Velzen R."/>
            <person name="Holmer R."/>
            <person name="Bu F."/>
            <person name="Rutten L."/>
            <person name="Van Zeijl A."/>
            <person name="Liu W."/>
            <person name="Santuari L."/>
            <person name="Cao Q."/>
            <person name="Sharma T."/>
            <person name="Shen D."/>
            <person name="Roswanjaya Y."/>
            <person name="Wardhani T."/>
            <person name="Kalhor M.S."/>
            <person name="Jansen J."/>
            <person name="Van den Hoogen J."/>
            <person name="Gungor B."/>
            <person name="Hartog M."/>
            <person name="Hontelez J."/>
            <person name="Verver J."/>
            <person name="Yang W.-C."/>
            <person name="Schijlen E."/>
            <person name="Repin R."/>
            <person name="Schilthuizen M."/>
            <person name="Schranz E."/>
            <person name="Heidstra R."/>
            <person name="Miyata K."/>
            <person name="Fedorova E."/>
            <person name="Kohlen W."/>
            <person name="Bisseling T."/>
            <person name="Smit S."/>
            <person name="Geurts R."/>
        </authorList>
    </citation>
    <scope>NUCLEOTIDE SEQUENCE [LARGE SCALE GENOMIC DNA]</scope>
    <source>
        <strain evidence="2">cv. RG33-2</strain>
    </source>
</reference>
<dbReference type="EMBL" id="JXTC01000160">
    <property type="protein sequence ID" value="PON84602.1"/>
    <property type="molecule type" value="Genomic_DNA"/>
</dbReference>
<protein>
    <submittedName>
        <fullName evidence="1">Uncharacterized protein</fullName>
    </submittedName>
</protein>
<sequence length="79" mass="9026">MDPGLDWLAIVCSDREPHQKILRNDVVGDGRNDETCLKLESVVGFDLEDKKRSARLRDPETAATLRFLCARKRVEEQSI</sequence>
<keyword evidence="2" id="KW-1185">Reference proteome</keyword>
<proteinExistence type="predicted"/>
<gene>
    <name evidence="1" type="ORF">TorRG33x02_196690</name>
</gene>
<dbReference type="InParanoid" id="A0A2P5EGE6"/>
<comment type="caution">
    <text evidence="1">The sequence shown here is derived from an EMBL/GenBank/DDBJ whole genome shotgun (WGS) entry which is preliminary data.</text>
</comment>
<name>A0A2P5EGE6_TREOI</name>
<evidence type="ECO:0000313" key="1">
    <source>
        <dbReference type="EMBL" id="PON84602.1"/>
    </source>
</evidence>
<accession>A0A2P5EGE6</accession>
<evidence type="ECO:0000313" key="2">
    <source>
        <dbReference type="Proteomes" id="UP000237000"/>
    </source>
</evidence>